<dbReference type="AlphaFoldDB" id="A0A431VK32"/>
<evidence type="ECO:0000313" key="1">
    <source>
        <dbReference type="EMBL" id="RTR21414.1"/>
    </source>
</evidence>
<reference evidence="1 2" key="1">
    <citation type="submission" date="2018-12" db="EMBL/GenBank/DDBJ databases">
        <authorList>
            <person name="Yang Y."/>
        </authorList>
    </citation>
    <scope>NUCLEOTIDE SEQUENCE [LARGE SCALE GENOMIC DNA]</scope>
    <source>
        <strain evidence="1 2">L-25-5w-1</strain>
    </source>
</reference>
<comment type="caution">
    <text evidence="1">The sequence shown here is derived from an EMBL/GenBank/DDBJ whole genome shotgun (WGS) entry which is preliminary data.</text>
</comment>
<dbReference type="EMBL" id="RXMA01000006">
    <property type="protein sequence ID" value="RTR21414.1"/>
    <property type="molecule type" value="Genomic_DNA"/>
</dbReference>
<accession>A0A431VK32</accession>
<organism evidence="1 2">
    <name type="scientific">Azospirillum griseum</name>
    <dbReference type="NCBI Taxonomy" id="2496639"/>
    <lineage>
        <taxon>Bacteria</taxon>
        <taxon>Pseudomonadati</taxon>
        <taxon>Pseudomonadota</taxon>
        <taxon>Alphaproteobacteria</taxon>
        <taxon>Rhodospirillales</taxon>
        <taxon>Azospirillaceae</taxon>
        <taxon>Azospirillum</taxon>
    </lineage>
</organism>
<keyword evidence="2" id="KW-1185">Reference proteome</keyword>
<dbReference type="OrthoDB" id="517705at2"/>
<name>A0A431VK32_9PROT</name>
<evidence type="ECO:0000313" key="2">
    <source>
        <dbReference type="Proteomes" id="UP000277007"/>
    </source>
</evidence>
<dbReference type="Proteomes" id="UP000277007">
    <property type="component" value="Unassembled WGS sequence"/>
</dbReference>
<dbReference type="RefSeq" id="WP_126614055.1">
    <property type="nucleotide sequence ID" value="NZ_JBHUCY010000001.1"/>
</dbReference>
<proteinExistence type="predicted"/>
<sequence>MPQRATVTVRADALPPEYAALIRPRPLPSDMVEVTLAVKEPTPDQWLANARAGIDKGRAEIDAGLGIDGDAVFADLKRTFCK</sequence>
<protein>
    <submittedName>
        <fullName evidence="1">Uncharacterized protein</fullName>
    </submittedName>
</protein>
<gene>
    <name evidence="1" type="ORF">EJ903_08355</name>
</gene>